<evidence type="ECO:0000256" key="3">
    <source>
        <dbReference type="ARBA" id="ARBA00023163"/>
    </source>
</evidence>
<dbReference type="InterPro" id="IPR037525">
    <property type="entry name" value="Velvet_dom"/>
</dbReference>
<dbReference type="Gene3D" id="2.60.40.3960">
    <property type="entry name" value="Velvet domain"/>
    <property type="match status" value="1"/>
</dbReference>
<dbReference type="GO" id="GO:0005634">
    <property type="term" value="C:nucleus"/>
    <property type="evidence" value="ECO:0007669"/>
    <property type="project" value="UniProtKB-SubCell"/>
</dbReference>
<keyword evidence="2" id="KW-0805">Transcription regulation</keyword>
<dbReference type="Pfam" id="PF11754">
    <property type="entry name" value="Velvet"/>
    <property type="match status" value="1"/>
</dbReference>
<comment type="caution">
    <text evidence="7">The sequence shown here is derived from an EMBL/GenBank/DDBJ whole genome shotgun (WGS) entry which is preliminary data.</text>
</comment>
<evidence type="ECO:0000313" key="7">
    <source>
        <dbReference type="EMBL" id="ORX62284.1"/>
    </source>
</evidence>
<comment type="subcellular location">
    <subcellularLocation>
        <location evidence="1">Nucleus</location>
    </subcellularLocation>
</comment>
<dbReference type="OrthoDB" id="3056235at2759"/>
<organism evidence="7 8">
    <name type="scientific">Hesseltinella vesiculosa</name>
    <dbReference type="NCBI Taxonomy" id="101127"/>
    <lineage>
        <taxon>Eukaryota</taxon>
        <taxon>Fungi</taxon>
        <taxon>Fungi incertae sedis</taxon>
        <taxon>Mucoromycota</taxon>
        <taxon>Mucoromycotina</taxon>
        <taxon>Mucoromycetes</taxon>
        <taxon>Mucorales</taxon>
        <taxon>Cunninghamellaceae</taxon>
        <taxon>Hesseltinella</taxon>
    </lineage>
</organism>
<keyword evidence="4" id="KW-0539">Nucleus</keyword>
<dbReference type="InterPro" id="IPR038491">
    <property type="entry name" value="Velvet_dom_sf"/>
</dbReference>
<name>A0A1X2GW73_9FUNG</name>
<dbReference type="PANTHER" id="PTHR33572">
    <property type="entry name" value="SPORE DEVELOPMENT REGULATOR VOSA"/>
    <property type="match status" value="1"/>
</dbReference>
<dbReference type="InterPro" id="IPR021740">
    <property type="entry name" value="Velvet"/>
</dbReference>
<dbReference type="PANTHER" id="PTHR33572:SF3">
    <property type="entry name" value="VELVET COMPLEX SUBUNIT B"/>
    <property type="match status" value="1"/>
</dbReference>
<reference evidence="7 8" key="1">
    <citation type="submission" date="2016-07" db="EMBL/GenBank/DDBJ databases">
        <title>Pervasive Adenine N6-methylation of Active Genes in Fungi.</title>
        <authorList>
            <consortium name="DOE Joint Genome Institute"/>
            <person name="Mondo S.J."/>
            <person name="Dannebaum R.O."/>
            <person name="Kuo R.C."/>
            <person name="Labutti K."/>
            <person name="Haridas S."/>
            <person name="Kuo A."/>
            <person name="Salamov A."/>
            <person name="Ahrendt S.R."/>
            <person name="Lipzen A."/>
            <person name="Sullivan W."/>
            <person name="Andreopoulos W.B."/>
            <person name="Clum A."/>
            <person name="Lindquist E."/>
            <person name="Daum C."/>
            <person name="Ramamoorthy G.K."/>
            <person name="Gryganskyi A."/>
            <person name="Culley D."/>
            <person name="Magnuson J.K."/>
            <person name="James T.Y."/>
            <person name="O'Malley M.A."/>
            <person name="Stajich J.E."/>
            <person name="Spatafora J.W."/>
            <person name="Visel A."/>
            <person name="Grigoriev I.V."/>
        </authorList>
    </citation>
    <scope>NUCLEOTIDE SEQUENCE [LARGE SCALE GENOMIC DNA]</scope>
    <source>
        <strain evidence="7 8">NRRL 3301</strain>
    </source>
</reference>
<protein>
    <recommendedName>
        <fullName evidence="6">Velvet domain-containing protein</fullName>
    </recommendedName>
</protein>
<proteinExistence type="predicted"/>
<dbReference type="EMBL" id="MCGT01000002">
    <property type="protein sequence ID" value="ORX62284.1"/>
    <property type="molecule type" value="Genomic_DNA"/>
</dbReference>
<keyword evidence="8" id="KW-1185">Reference proteome</keyword>
<feature type="region of interest" description="Disordered" evidence="5">
    <location>
        <begin position="214"/>
        <end position="243"/>
    </location>
</feature>
<evidence type="ECO:0000256" key="1">
    <source>
        <dbReference type="ARBA" id="ARBA00004123"/>
    </source>
</evidence>
<dbReference type="STRING" id="101127.A0A1X2GW73"/>
<evidence type="ECO:0000256" key="4">
    <source>
        <dbReference type="ARBA" id="ARBA00023242"/>
    </source>
</evidence>
<sequence length="243" mass="26833">MNVPPPLGLSRPSQHDRKYSLRIVQQPVRGRCFGFGEKDRRLIDPPPILQLVPEDERPISSFESMLFVVHCELLASDLSGDRNVVFVPNTLVPPVQTDQEGVNVMSLRQPASVRNLIGSLSSSAYHLNNEHGQSGVYFIFHDLTVRTEGTFRIKFMFMDLAAGEPTTMSTRVQYEAITEPFTIYSAKKFPGLIASTPLSKAFSKQGMKIAIRGSKPKHLAEGSAAAAEDDEEASSISLPFPKT</sequence>
<evidence type="ECO:0000256" key="2">
    <source>
        <dbReference type="ARBA" id="ARBA00023015"/>
    </source>
</evidence>
<evidence type="ECO:0000259" key="6">
    <source>
        <dbReference type="PROSITE" id="PS51821"/>
    </source>
</evidence>
<dbReference type="Proteomes" id="UP000242146">
    <property type="component" value="Unassembled WGS sequence"/>
</dbReference>
<dbReference type="PROSITE" id="PS51821">
    <property type="entry name" value="VELVET"/>
    <property type="match status" value="1"/>
</dbReference>
<gene>
    <name evidence="7" type="ORF">DM01DRAFT_1298937</name>
</gene>
<evidence type="ECO:0000313" key="8">
    <source>
        <dbReference type="Proteomes" id="UP000242146"/>
    </source>
</evidence>
<feature type="domain" description="Velvet" evidence="6">
    <location>
        <begin position="13"/>
        <end position="212"/>
    </location>
</feature>
<evidence type="ECO:0000256" key="5">
    <source>
        <dbReference type="SAM" id="MobiDB-lite"/>
    </source>
</evidence>
<dbReference type="AlphaFoldDB" id="A0A1X2GW73"/>
<keyword evidence="3" id="KW-0804">Transcription</keyword>
<accession>A0A1X2GW73</accession>